<organism evidence="1 2">
    <name type="scientific">Phakopsora pachyrhizi</name>
    <name type="common">Asian soybean rust disease fungus</name>
    <dbReference type="NCBI Taxonomy" id="170000"/>
    <lineage>
        <taxon>Eukaryota</taxon>
        <taxon>Fungi</taxon>
        <taxon>Dikarya</taxon>
        <taxon>Basidiomycota</taxon>
        <taxon>Pucciniomycotina</taxon>
        <taxon>Pucciniomycetes</taxon>
        <taxon>Pucciniales</taxon>
        <taxon>Phakopsoraceae</taxon>
        <taxon>Phakopsora</taxon>
    </lineage>
</organism>
<name>A0AAV0AS61_PHAPC</name>
<gene>
    <name evidence="1" type="ORF">PPACK8108_LOCUS7077</name>
</gene>
<dbReference type="AlphaFoldDB" id="A0AAV0AS61"/>
<evidence type="ECO:0000313" key="1">
    <source>
        <dbReference type="EMBL" id="CAH7672269.1"/>
    </source>
</evidence>
<accession>A0AAV0AS61</accession>
<sequence>MLMSSYRLFWQWDGPVDYYLRILQLLEFNNYQQLALEEASDIRPTTGSDNHSQQSQQLNQSDSPILYGSEYLVEECQQIEIPENPMDKEQGVLDYIDYLLRPDHLSSNPGGGAGNDLRWTRSMHLILVERLIDCGYRQLALSMLRRQLGNQTGSVLALYRLRIASLLLDLDDAPYAAIQIAHASKVLNKFPVNLPSLSLPKKTPRTQKGRLTVITKKMI</sequence>
<evidence type="ECO:0000313" key="2">
    <source>
        <dbReference type="Proteomes" id="UP001153365"/>
    </source>
</evidence>
<comment type="caution">
    <text evidence="1">The sequence shown here is derived from an EMBL/GenBank/DDBJ whole genome shotgun (WGS) entry which is preliminary data.</text>
</comment>
<dbReference type="Proteomes" id="UP001153365">
    <property type="component" value="Unassembled WGS sequence"/>
</dbReference>
<proteinExistence type="predicted"/>
<protein>
    <recommendedName>
        <fullName evidence="3">Anaphase-promoting complex subunit 5</fullName>
    </recommendedName>
</protein>
<reference evidence="1" key="1">
    <citation type="submission" date="2022-06" db="EMBL/GenBank/DDBJ databases">
        <authorList>
            <consortium name="SYNGENTA / RWTH Aachen University"/>
        </authorList>
    </citation>
    <scope>NUCLEOTIDE SEQUENCE</scope>
</reference>
<keyword evidence="2" id="KW-1185">Reference proteome</keyword>
<evidence type="ECO:0008006" key="3">
    <source>
        <dbReference type="Google" id="ProtNLM"/>
    </source>
</evidence>
<dbReference type="EMBL" id="CALTRL010001378">
    <property type="protein sequence ID" value="CAH7672269.1"/>
    <property type="molecule type" value="Genomic_DNA"/>
</dbReference>